<sequence length="281" mass="29773">MQLSNLFVSALLALSVSAADGDNKDSGKKGDGQQSVGKQCFQMAKWEMMTALSANDTALAAKFHSNQTQIDAFKKKAADVDTKLKAMMANATLVGECATINAEAREKGQCGKMKFAEKMIAMAGNDTMLQAKFKNNQTKIDDFKTKATAAKADLAAMQGNATLTSFCSVQDTKQECRKMASMQKQEAMAKNQTWLDAKFKGDETKIKAFQDKAAKGQAQLDAMMKNSTLMDTCKTLTQAQAQGATGAAKDDKKSAAPAALDALSGVITAAFAVAVAGAVML</sequence>
<evidence type="ECO:0000313" key="3">
    <source>
        <dbReference type="Proteomes" id="UP001396898"/>
    </source>
</evidence>
<proteinExistence type="predicted"/>
<organism evidence="2 3">
    <name type="scientific">Apiospora marii</name>
    <dbReference type="NCBI Taxonomy" id="335849"/>
    <lineage>
        <taxon>Eukaryota</taxon>
        <taxon>Fungi</taxon>
        <taxon>Dikarya</taxon>
        <taxon>Ascomycota</taxon>
        <taxon>Pezizomycotina</taxon>
        <taxon>Sordariomycetes</taxon>
        <taxon>Xylariomycetidae</taxon>
        <taxon>Amphisphaeriales</taxon>
        <taxon>Apiosporaceae</taxon>
        <taxon>Apiospora</taxon>
    </lineage>
</organism>
<accession>A0ABR1R932</accession>
<comment type="caution">
    <text evidence="2">The sequence shown here is derived from an EMBL/GenBank/DDBJ whole genome shotgun (WGS) entry which is preliminary data.</text>
</comment>
<reference evidence="2 3" key="1">
    <citation type="submission" date="2023-01" db="EMBL/GenBank/DDBJ databases">
        <title>Analysis of 21 Apiospora genomes using comparative genomics revels a genus with tremendous synthesis potential of carbohydrate active enzymes and secondary metabolites.</title>
        <authorList>
            <person name="Sorensen T."/>
        </authorList>
    </citation>
    <scope>NUCLEOTIDE SEQUENCE [LARGE SCALE GENOMIC DNA]</scope>
    <source>
        <strain evidence="2 3">CBS 20057</strain>
    </source>
</reference>
<feature type="signal peptide" evidence="1">
    <location>
        <begin position="1"/>
        <end position="21"/>
    </location>
</feature>
<name>A0ABR1R932_9PEZI</name>
<gene>
    <name evidence="2" type="ORF">PG991_012237</name>
</gene>
<dbReference type="EMBL" id="JAQQWI010000017">
    <property type="protein sequence ID" value="KAK8005940.1"/>
    <property type="molecule type" value="Genomic_DNA"/>
</dbReference>
<dbReference type="Proteomes" id="UP001396898">
    <property type="component" value="Unassembled WGS sequence"/>
</dbReference>
<evidence type="ECO:0000313" key="2">
    <source>
        <dbReference type="EMBL" id="KAK8005940.1"/>
    </source>
</evidence>
<keyword evidence="1" id="KW-0732">Signal</keyword>
<evidence type="ECO:0000256" key="1">
    <source>
        <dbReference type="SAM" id="SignalP"/>
    </source>
</evidence>
<keyword evidence="3" id="KW-1185">Reference proteome</keyword>
<protein>
    <submittedName>
        <fullName evidence="2">Uncharacterized protein</fullName>
    </submittedName>
</protein>
<feature type="chain" id="PRO_5047052755" evidence="1">
    <location>
        <begin position="22"/>
        <end position="281"/>
    </location>
</feature>